<name>A0A0D2IPF8_9EURO</name>
<dbReference type="AlphaFoldDB" id="A0A0D2IPF8"/>
<evidence type="ECO:0000313" key="3">
    <source>
        <dbReference type="Proteomes" id="UP000053617"/>
    </source>
</evidence>
<evidence type="ECO:0000313" key="2">
    <source>
        <dbReference type="EMBL" id="KIX07769.1"/>
    </source>
</evidence>
<dbReference type="RefSeq" id="XP_013274905.1">
    <property type="nucleotide sequence ID" value="XM_013419451.1"/>
</dbReference>
<dbReference type="EMBL" id="KN847476">
    <property type="protein sequence ID" value="KIX07769.1"/>
    <property type="molecule type" value="Genomic_DNA"/>
</dbReference>
<sequence>MPCAPPQSRRRYRLWTEAEVLILKNFINCHNGQNGKADRASFDNLQEALRNCIPEGTSPRNECEIQCKLIRLRQKNPSHGPGRNTRLSSKERITETRKRSPSERPKMSLKHRNPTPKVEPKKFINADLPLPASKRSKKNGQLSTGEATGDLEEETTSTVSEHCQTYDREIASNVAVNASDSSGSRRSFANSETINTNMRIEPWEQKLIENFRMILRNRMYKLPLMHSSVQTRMDETMERVECGIQCFTEAHAVVGLSTSQLTEDALELCRMMVPAAQGRELMQNLRTLYGHPAVPLKRFLLVVASNAIYTWAFNEFEETPQDQFPPNLIDVVNLFRQYNPEVVHRLSVASNIKFLEDSVQPRLPELAEKYQRQLFDIFLTLRKSRANEILRIGENDDFNYRHEYRQARLLKWQDCLEKAFCDTLTLRLNMAKSSRQYEAKIYKQGDKFDGRWMEAVGSWHKAANGSYHVIVCLRPAVCSYERGSVLSELDCEGPVVVVKAQVMLEASEVSSRDVSEKVLASSPIV</sequence>
<dbReference type="GeneID" id="25290494"/>
<organism evidence="2 3">
    <name type="scientific">Rhinocladiella mackenziei CBS 650.93</name>
    <dbReference type="NCBI Taxonomy" id="1442369"/>
    <lineage>
        <taxon>Eukaryota</taxon>
        <taxon>Fungi</taxon>
        <taxon>Dikarya</taxon>
        <taxon>Ascomycota</taxon>
        <taxon>Pezizomycotina</taxon>
        <taxon>Eurotiomycetes</taxon>
        <taxon>Chaetothyriomycetidae</taxon>
        <taxon>Chaetothyriales</taxon>
        <taxon>Herpotrichiellaceae</taxon>
        <taxon>Rhinocladiella</taxon>
    </lineage>
</organism>
<dbReference type="Proteomes" id="UP000053617">
    <property type="component" value="Unassembled WGS sequence"/>
</dbReference>
<dbReference type="HOGENOM" id="CLU_538606_0_0_1"/>
<accession>A0A0D2IPF8</accession>
<evidence type="ECO:0000256" key="1">
    <source>
        <dbReference type="SAM" id="MobiDB-lite"/>
    </source>
</evidence>
<feature type="region of interest" description="Disordered" evidence="1">
    <location>
        <begin position="74"/>
        <end position="156"/>
    </location>
</feature>
<dbReference type="VEuPathDB" id="FungiDB:Z518_02423"/>
<feature type="compositionally biased region" description="Basic and acidic residues" evidence="1">
    <location>
        <begin position="88"/>
        <end position="106"/>
    </location>
</feature>
<keyword evidence="3" id="KW-1185">Reference proteome</keyword>
<proteinExistence type="predicted"/>
<gene>
    <name evidence="2" type="ORF">Z518_02423</name>
</gene>
<dbReference type="OrthoDB" id="4164264at2759"/>
<reference evidence="2 3" key="1">
    <citation type="submission" date="2015-01" db="EMBL/GenBank/DDBJ databases">
        <title>The Genome Sequence of Rhinocladiella mackenzie CBS 650.93.</title>
        <authorList>
            <consortium name="The Broad Institute Genomics Platform"/>
            <person name="Cuomo C."/>
            <person name="de Hoog S."/>
            <person name="Gorbushina A."/>
            <person name="Stielow B."/>
            <person name="Teixiera M."/>
            <person name="Abouelleil A."/>
            <person name="Chapman S.B."/>
            <person name="Priest M."/>
            <person name="Young S.K."/>
            <person name="Wortman J."/>
            <person name="Nusbaum C."/>
            <person name="Birren B."/>
        </authorList>
    </citation>
    <scope>NUCLEOTIDE SEQUENCE [LARGE SCALE GENOMIC DNA]</scope>
    <source>
        <strain evidence="2 3">CBS 650.93</strain>
    </source>
</reference>
<protein>
    <submittedName>
        <fullName evidence="2">Uncharacterized protein</fullName>
    </submittedName>
</protein>